<accession>Q6LM63</accession>
<sequence>MLYMGQAKRRSAKKSEFKLPEFSFDKVNFSKVKTSLLEKKTPLVKRWQKFPVLHRRVLLVLVPVVLVLLILPTTEQLNSDIGEQDTSVRRDIALNITSEEVTTSEEAAQFEEPVEQRVRAITNNIQPLNTVKPKAVVVSPPASVKTSKSSSAISSEWAKHQVQKGETLSNIFREKSLPLSDLYAVAAIEGEGKPLSQIKSGQWLRYKQTPDGKLDALQIENSAGSIMYFRRSDGSFARGK</sequence>
<feature type="domain" description="Opacity-associated protein A LysM-like" evidence="2">
    <location>
        <begin position="156"/>
        <end position="240"/>
    </location>
</feature>
<dbReference type="Gene3D" id="3.10.450.350">
    <property type="match status" value="1"/>
</dbReference>
<dbReference type="Pfam" id="PF04225">
    <property type="entry name" value="LysM_OapA"/>
    <property type="match status" value="1"/>
</dbReference>
<feature type="transmembrane region" description="Helical" evidence="1">
    <location>
        <begin position="53"/>
        <end position="71"/>
    </location>
</feature>
<keyword evidence="1" id="KW-0812">Transmembrane</keyword>
<dbReference type="HOGENOM" id="CLU_065360_2_1_6"/>
<dbReference type="Proteomes" id="UP000000593">
    <property type="component" value="Chromosome 1"/>
</dbReference>
<keyword evidence="1" id="KW-0472">Membrane</keyword>
<dbReference type="KEGG" id="ppr:PBPRA3316"/>
<dbReference type="STRING" id="298386.PBPRA3316"/>
<dbReference type="eggNOG" id="COG3061">
    <property type="taxonomic scope" value="Bacteria"/>
</dbReference>
<proteinExistence type="predicted"/>
<evidence type="ECO:0000313" key="5">
    <source>
        <dbReference type="Proteomes" id="UP000000593"/>
    </source>
</evidence>
<dbReference type="Pfam" id="PF08525">
    <property type="entry name" value="OapA_N"/>
    <property type="match status" value="1"/>
</dbReference>
<evidence type="ECO:0000259" key="3">
    <source>
        <dbReference type="Pfam" id="PF08525"/>
    </source>
</evidence>
<organism evidence="4 5">
    <name type="scientific">Photobacterium profundum (strain SS9)</name>
    <dbReference type="NCBI Taxonomy" id="298386"/>
    <lineage>
        <taxon>Bacteria</taxon>
        <taxon>Pseudomonadati</taxon>
        <taxon>Pseudomonadota</taxon>
        <taxon>Gammaproteobacteria</taxon>
        <taxon>Vibrionales</taxon>
        <taxon>Vibrionaceae</taxon>
        <taxon>Photobacterium</taxon>
    </lineage>
</organism>
<dbReference type="EMBL" id="CR378673">
    <property type="protein sequence ID" value="CAG21614.1"/>
    <property type="molecule type" value="Genomic_DNA"/>
</dbReference>
<evidence type="ECO:0008006" key="6">
    <source>
        <dbReference type="Google" id="ProtNLM"/>
    </source>
</evidence>
<keyword evidence="1" id="KW-1133">Transmembrane helix</keyword>
<dbReference type="InterPro" id="IPR007340">
    <property type="entry name" value="LysM_Opacity-associatedA"/>
</dbReference>
<reference evidence="5" key="1">
    <citation type="journal article" date="2005" name="Science">
        <title>Life at depth: Photobacterium profundum genome sequence and expression analysis.</title>
        <authorList>
            <person name="Vezzi A."/>
            <person name="Campanaro S."/>
            <person name="D'Angelo M."/>
            <person name="Simonato F."/>
            <person name="Vitulo N."/>
            <person name="Lauro F.M."/>
            <person name="Cestaro A."/>
            <person name="Malacrida G."/>
            <person name="Simionati B."/>
            <person name="Cannata N."/>
            <person name="Romualdi C."/>
            <person name="Bartlett D.H."/>
            <person name="Valle G."/>
        </authorList>
    </citation>
    <scope>NUCLEOTIDE SEQUENCE [LARGE SCALE GENOMIC DNA]</scope>
    <source>
        <strain evidence="5">ATCC BAA-1253 / SS9</strain>
    </source>
</reference>
<dbReference type="AlphaFoldDB" id="Q6LM63"/>
<gene>
    <name evidence="4" type="ordered locus">PBPRA3316</name>
</gene>
<dbReference type="InterPro" id="IPR013731">
    <property type="entry name" value="OapA_N"/>
</dbReference>
<dbReference type="GO" id="GO:0042834">
    <property type="term" value="F:peptidoglycan binding"/>
    <property type="evidence" value="ECO:0007669"/>
    <property type="project" value="InterPro"/>
</dbReference>
<protein>
    <recommendedName>
        <fullName evidence="6">LysM domain-containing protein</fullName>
    </recommendedName>
</protein>
<name>Q6LM63_PHOPR</name>
<evidence type="ECO:0000259" key="2">
    <source>
        <dbReference type="Pfam" id="PF04225"/>
    </source>
</evidence>
<keyword evidence="5" id="KW-1185">Reference proteome</keyword>
<evidence type="ECO:0000313" key="4">
    <source>
        <dbReference type="EMBL" id="CAG21614.1"/>
    </source>
</evidence>
<evidence type="ECO:0000256" key="1">
    <source>
        <dbReference type="SAM" id="Phobius"/>
    </source>
</evidence>
<feature type="domain" description="Opacity-associated protein A-like N-terminal" evidence="3">
    <location>
        <begin position="46"/>
        <end position="73"/>
    </location>
</feature>